<evidence type="ECO:0000256" key="1">
    <source>
        <dbReference type="SAM" id="Phobius"/>
    </source>
</evidence>
<evidence type="ECO:0000313" key="3">
    <source>
        <dbReference type="Proteomes" id="UP000267536"/>
    </source>
</evidence>
<feature type="transmembrane region" description="Helical" evidence="1">
    <location>
        <begin position="28"/>
        <end position="46"/>
    </location>
</feature>
<proteinExistence type="predicted"/>
<feature type="transmembrane region" description="Helical" evidence="1">
    <location>
        <begin position="71"/>
        <end position="94"/>
    </location>
</feature>
<gene>
    <name evidence="2" type="ORF">EF294_06115</name>
</gene>
<comment type="caution">
    <text evidence="2">The sequence shown here is derived from an EMBL/GenBank/DDBJ whole genome shotgun (WGS) entry which is preliminary data.</text>
</comment>
<feature type="transmembrane region" description="Helical" evidence="1">
    <location>
        <begin position="100"/>
        <end position="123"/>
    </location>
</feature>
<keyword evidence="1" id="KW-1133">Transmembrane helix</keyword>
<accession>A0A3N4GP71</accession>
<dbReference type="EMBL" id="RKMH01000004">
    <property type="protein sequence ID" value="RPA64703.1"/>
    <property type="molecule type" value="Genomic_DNA"/>
</dbReference>
<organism evidence="2 3">
    <name type="scientific">Gordonia oryzae</name>
    <dbReference type="NCBI Taxonomy" id="2487349"/>
    <lineage>
        <taxon>Bacteria</taxon>
        <taxon>Bacillati</taxon>
        <taxon>Actinomycetota</taxon>
        <taxon>Actinomycetes</taxon>
        <taxon>Mycobacteriales</taxon>
        <taxon>Gordoniaceae</taxon>
        <taxon>Gordonia</taxon>
    </lineage>
</organism>
<evidence type="ECO:0000313" key="2">
    <source>
        <dbReference type="EMBL" id="RPA64703.1"/>
    </source>
</evidence>
<reference evidence="2 3" key="1">
    <citation type="submission" date="2018-11" db="EMBL/GenBank/DDBJ databases">
        <title>Draft genome sequence of Gordonia sp. RS15-1S isolated from rice stems.</title>
        <authorList>
            <person name="Muangham S."/>
        </authorList>
    </citation>
    <scope>NUCLEOTIDE SEQUENCE [LARGE SCALE GENOMIC DNA]</scope>
    <source>
        <strain evidence="2 3">RS15-1S</strain>
    </source>
</reference>
<dbReference type="Proteomes" id="UP000267536">
    <property type="component" value="Unassembled WGS sequence"/>
</dbReference>
<keyword evidence="1" id="KW-0812">Transmembrane</keyword>
<sequence>MAVAALFIVAGIVGIVVALVRGEPEALIPIVSLQLIGAALLLLATGRPDTAETSTYFSVARGSRWWQGLKLIAHLCAFVYAWIAIGALAAPSWAQISPSIRSPLTGVACIFISLISFVGSILMDINYVRRPAIEISAKGVTVQYFRRRLHIPLAGIGRVSLFPQGAGEIYLYPSQGYTIQREVGGNFEPSIKQKSIPIYVMRNGITAEQLTQSLARFAARESPQ</sequence>
<name>A0A3N4GP71_9ACTN</name>
<keyword evidence="1" id="KW-0472">Membrane</keyword>
<keyword evidence="3" id="KW-1185">Reference proteome</keyword>
<dbReference type="AlphaFoldDB" id="A0A3N4GP71"/>
<protein>
    <submittedName>
        <fullName evidence="2">Uncharacterized protein</fullName>
    </submittedName>
</protein>